<keyword evidence="5" id="KW-1185">Reference proteome</keyword>
<feature type="domain" description="Vacuolar protein sorting-associated protein 13 VPS13 adaptor binding" evidence="3">
    <location>
        <begin position="814"/>
        <end position="926"/>
    </location>
</feature>
<dbReference type="Pfam" id="PF25036">
    <property type="entry name" value="VPS13_VAB"/>
    <property type="match status" value="1"/>
</dbReference>
<protein>
    <submittedName>
        <fullName evidence="6">SHR-BD domain-containing protein</fullName>
    </submittedName>
</protein>
<reference evidence="6" key="1">
    <citation type="submission" date="2016-06" db="UniProtKB">
        <authorList>
            <consortium name="WormBaseParasite"/>
        </authorList>
    </citation>
    <scope>IDENTIFICATION</scope>
</reference>
<accession>A0A183IRV3</accession>
<proteinExistence type="inferred from homology"/>
<dbReference type="GO" id="GO:0006623">
    <property type="term" value="P:protein targeting to vacuole"/>
    <property type="evidence" value="ECO:0007669"/>
    <property type="project" value="TreeGrafter"/>
</dbReference>
<dbReference type="Proteomes" id="UP000270296">
    <property type="component" value="Unassembled WGS sequence"/>
</dbReference>
<dbReference type="GO" id="GO:0045053">
    <property type="term" value="P:protein retention in Golgi apparatus"/>
    <property type="evidence" value="ECO:0007669"/>
    <property type="project" value="TreeGrafter"/>
</dbReference>
<gene>
    <name evidence="4" type="ORF">SBAD_LOCUS6350</name>
</gene>
<dbReference type="PANTHER" id="PTHR16166:SF93">
    <property type="entry name" value="INTERMEMBRANE LIPID TRANSFER PROTEIN VPS13"/>
    <property type="match status" value="1"/>
</dbReference>
<evidence type="ECO:0000313" key="4">
    <source>
        <dbReference type="EMBL" id="VDP09818.1"/>
    </source>
</evidence>
<evidence type="ECO:0000259" key="2">
    <source>
        <dbReference type="Pfam" id="PF25033"/>
    </source>
</evidence>
<dbReference type="InterPro" id="IPR056747">
    <property type="entry name" value="VPS13-like_M"/>
</dbReference>
<organism evidence="6">
    <name type="scientific">Soboliphyme baturini</name>
    <dbReference type="NCBI Taxonomy" id="241478"/>
    <lineage>
        <taxon>Eukaryota</taxon>
        <taxon>Metazoa</taxon>
        <taxon>Ecdysozoa</taxon>
        <taxon>Nematoda</taxon>
        <taxon>Enoplea</taxon>
        <taxon>Dorylaimia</taxon>
        <taxon>Dioctophymatida</taxon>
        <taxon>Dioctophymatoidea</taxon>
        <taxon>Soboliphymatidae</taxon>
        <taxon>Soboliphyme</taxon>
    </lineage>
</organism>
<evidence type="ECO:0000313" key="5">
    <source>
        <dbReference type="Proteomes" id="UP000270296"/>
    </source>
</evidence>
<dbReference type="OrthoDB" id="5862630at2759"/>
<dbReference type="InterPro" id="IPR009543">
    <property type="entry name" value="VPS13_VAB"/>
</dbReference>
<dbReference type="InterPro" id="IPR026847">
    <property type="entry name" value="VPS13"/>
</dbReference>
<reference evidence="4 5" key="2">
    <citation type="submission" date="2018-11" db="EMBL/GenBank/DDBJ databases">
        <authorList>
            <consortium name="Pathogen Informatics"/>
        </authorList>
    </citation>
    <scope>NUCLEOTIDE SEQUENCE [LARGE SCALE GENOMIC DNA]</scope>
</reference>
<dbReference type="Pfam" id="PF25033">
    <property type="entry name" value="VPS13_M"/>
    <property type="match status" value="1"/>
</dbReference>
<evidence type="ECO:0000259" key="3">
    <source>
        <dbReference type="Pfam" id="PF25036"/>
    </source>
</evidence>
<name>A0A183IRV3_9BILA</name>
<comment type="similarity">
    <text evidence="1">Belongs to the VPS13 family.</text>
</comment>
<evidence type="ECO:0000256" key="1">
    <source>
        <dbReference type="ARBA" id="ARBA00006545"/>
    </source>
</evidence>
<dbReference type="AlphaFoldDB" id="A0A183IRV3"/>
<feature type="domain" description="VPS13-like middle region" evidence="2">
    <location>
        <begin position="29"/>
        <end position="250"/>
    </location>
</feature>
<dbReference type="WBParaSite" id="SBAD_0000659701-mRNA-1">
    <property type="protein sequence ID" value="SBAD_0000659701-mRNA-1"/>
    <property type="gene ID" value="SBAD_0000659701"/>
</dbReference>
<dbReference type="PANTHER" id="PTHR16166">
    <property type="entry name" value="VACUOLAR PROTEIN SORTING-ASSOCIATED PROTEIN VPS13"/>
    <property type="match status" value="1"/>
</dbReference>
<evidence type="ECO:0000313" key="6">
    <source>
        <dbReference type="WBParaSite" id="SBAD_0000659701-mRNA-1"/>
    </source>
</evidence>
<sequence>MISFYRYRQVDFLLEREFDACFALFCQDSFYFIHTQSFFAEVLLFWQNFLQAQEKFCELKRASKGLEVQKSVHGYRLRLQLDIQPFTLILPASTALRMAVIAEATRLTVNNDFVFSDSVHGSECSSNMPIDLGQASSNLLIDYLIVRLENLMLFDGTRLSSEDSIPADYRHIYFDDFSIRKNNVPMIEVPYLLEVVVARNLDAKQEQLPEMSVVANLNGVTLHLTLDTYRLIRTILRLNLGEKPKLLRSDVSHLQTTPLSSIGGIYINSMFRFNLKDVHVCIASDSSAAVIQGGRVHFYQAVVKYESLSDSSTRTGLICTNVTIETSSLDVDGTNDECLPLILNRLSTIERDAFMAELQYREKDGKTKMSVVFAGALITVDYAWLIHAYHFITAAPFGESVQESTTSSHKSIVFRKDMTPVHTISGMVSYRNSSESPFRVDATSVQFHGGILDSRRFTGGQLSNKFAVVANFKLVEQHSFKSVGLLGVSVPGVRFNCEILIERIFTKLSVYDLLVMQAVLKGFSQQSGLLANADGQENRPGIIERIDVKIQCCELLVIQHDSQRYPLAVFRLSDVNFQHKFPDSAEEAHNVYGSVTFSIDIFTPTTYKFEPLIEMWKLRSINCCLKCSKSEYMVEMLSGLFPFQTMKPCLSASFSCCLINETGVNIWIKSNEHGSNEISKTHANASDAKKCSWIAVEPDKAVSIPVNSYTMKGSINCVIKRLQVKVDGLCEISSVPIENTGTFYRIAHYMNSGDAATTKSLYCRIAFVVTLDEGGQKIVRIRSSLLISNETDDTLQLRFENSILPVSFQIDSKVKSDVYINVEAFKPLNHLKLSDSLSSTEESCYVSLTDQNNRVLLLNVTISKKRANIIWVRVWVPVWIVNKSGLPLVVKQDGSGTDSAGQYEEHERARSMTPLLFSFADEDAFQRFADGDL</sequence>
<dbReference type="EMBL" id="UZAM01009678">
    <property type="protein sequence ID" value="VDP09818.1"/>
    <property type="molecule type" value="Genomic_DNA"/>
</dbReference>